<protein>
    <recommendedName>
        <fullName evidence="5">Dehydrogenase/reductase SDR family member 7</fullName>
    </recommendedName>
</protein>
<dbReference type="SUPFAM" id="SSF51735">
    <property type="entry name" value="NAD(P)-binding Rossmann-fold domains"/>
    <property type="match status" value="1"/>
</dbReference>
<comment type="similarity">
    <text evidence="2">Belongs to the short-chain dehydrogenases/reductases (SDR) family.</text>
</comment>
<dbReference type="OMA" id="WICENPV"/>
<gene>
    <name evidence="3" type="ORF">NEMVEDRAFT_v1g81839</name>
</gene>
<dbReference type="InterPro" id="IPR053011">
    <property type="entry name" value="SDR_family_member_7"/>
</dbReference>
<organism evidence="3 4">
    <name type="scientific">Nematostella vectensis</name>
    <name type="common">Starlet sea anemone</name>
    <dbReference type="NCBI Taxonomy" id="45351"/>
    <lineage>
        <taxon>Eukaryota</taxon>
        <taxon>Metazoa</taxon>
        <taxon>Cnidaria</taxon>
        <taxon>Anthozoa</taxon>
        <taxon>Hexacorallia</taxon>
        <taxon>Actiniaria</taxon>
        <taxon>Edwardsiidae</taxon>
        <taxon>Nematostella</taxon>
    </lineage>
</organism>
<evidence type="ECO:0000256" key="2">
    <source>
        <dbReference type="RuleBase" id="RU000363"/>
    </source>
</evidence>
<dbReference type="PRINTS" id="PR00080">
    <property type="entry name" value="SDRFAMILY"/>
</dbReference>
<dbReference type="STRING" id="45351.A7RI27"/>
<keyword evidence="4" id="KW-1185">Reference proteome</keyword>
<dbReference type="InterPro" id="IPR020904">
    <property type="entry name" value="Sc_DH/Rdtase_CS"/>
</dbReference>
<dbReference type="PANTHER" id="PTHR44269:SF1">
    <property type="entry name" value="DEHYDROGENASE_REDUCTASE SDR FAMILY MEMBER 7"/>
    <property type="match status" value="1"/>
</dbReference>
<dbReference type="Pfam" id="PF00106">
    <property type="entry name" value="adh_short"/>
    <property type="match status" value="1"/>
</dbReference>
<dbReference type="eggNOG" id="KOG1205">
    <property type="taxonomic scope" value="Eukaryota"/>
</dbReference>
<dbReference type="GO" id="GO:0016491">
    <property type="term" value="F:oxidoreductase activity"/>
    <property type="evidence" value="ECO:0007669"/>
    <property type="project" value="UniProtKB-KW"/>
</dbReference>
<dbReference type="Gene3D" id="3.40.50.720">
    <property type="entry name" value="NAD(P)-binding Rossmann-like Domain"/>
    <property type="match status" value="1"/>
</dbReference>
<evidence type="ECO:0000256" key="1">
    <source>
        <dbReference type="ARBA" id="ARBA00023002"/>
    </source>
</evidence>
<dbReference type="EMBL" id="DS469511">
    <property type="protein sequence ID" value="EDO48958.1"/>
    <property type="molecule type" value="Genomic_DNA"/>
</dbReference>
<dbReference type="Proteomes" id="UP000001593">
    <property type="component" value="Unassembled WGS sequence"/>
</dbReference>
<dbReference type="PROSITE" id="PS00061">
    <property type="entry name" value="ADH_SHORT"/>
    <property type="match status" value="1"/>
</dbReference>
<evidence type="ECO:0000313" key="3">
    <source>
        <dbReference type="EMBL" id="EDO48958.1"/>
    </source>
</evidence>
<sequence>MANYLRLAILLAFLAVSFPFVKYFIYEYQEAELTLHFYERFGVDPGSVFNGKVVWITGASSGIGEHLAYEFTKHGSKLVLSARREKRLEQVKNNCLERGLPLAAEDILVLPLDLTKFDTHSELAEKAVQHFGRVDVLVNNAGTASLDYIRNTPLRLTKKVLDTNILGTISVTEAVLPHMLKRGKGHIAVVNSIMGKFAFPLIAPYVTSKFGLEGYFKVLRFELLSRNIDVTTLAIGLVGPTEIFAIAEGADGKKYKFPDVSPTQFMSPERCAYWSVVAIANRMDEPCISRHTVLAVSYLNQYMPSLYRW</sequence>
<dbReference type="PRINTS" id="PR00081">
    <property type="entry name" value="GDHRDH"/>
</dbReference>
<evidence type="ECO:0000313" key="4">
    <source>
        <dbReference type="Proteomes" id="UP000001593"/>
    </source>
</evidence>
<dbReference type="InterPro" id="IPR002347">
    <property type="entry name" value="SDR_fam"/>
</dbReference>
<reference evidence="3 4" key="1">
    <citation type="journal article" date="2007" name="Science">
        <title>Sea anemone genome reveals ancestral eumetazoan gene repertoire and genomic organization.</title>
        <authorList>
            <person name="Putnam N.H."/>
            <person name="Srivastava M."/>
            <person name="Hellsten U."/>
            <person name="Dirks B."/>
            <person name="Chapman J."/>
            <person name="Salamov A."/>
            <person name="Terry A."/>
            <person name="Shapiro H."/>
            <person name="Lindquist E."/>
            <person name="Kapitonov V.V."/>
            <person name="Jurka J."/>
            <person name="Genikhovich G."/>
            <person name="Grigoriev I.V."/>
            <person name="Lucas S.M."/>
            <person name="Steele R.E."/>
            <person name="Finnerty J.R."/>
            <person name="Technau U."/>
            <person name="Martindale M.Q."/>
            <person name="Rokhsar D.S."/>
        </authorList>
    </citation>
    <scope>NUCLEOTIDE SEQUENCE [LARGE SCALE GENOMIC DNA]</scope>
    <source>
        <strain evidence="4">CH2 X CH6</strain>
    </source>
</reference>
<dbReference type="AlphaFoldDB" id="A7RI27"/>
<dbReference type="PANTHER" id="PTHR44269">
    <property type="entry name" value="DEHYDROGENASE/REDUCTASE SDR FAMILY MEMBER 7-RELATED"/>
    <property type="match status" value="1"/>
</dbReference>
<dbReference type="InParanoid" id="A7RI27"/>
<name>A7RI27_NEMVE</name>
<keyword evidence="1" id="KW-0560">Oxidoreductase</keyword>
<dbReference type="HOGENOM" id="CLU_010194_2_1_1"/>
<dbReference type="PhylomeDB" id="A7RI27"/>
<proteinExistence type="inferred from homology"/>
<dbReference type="InterPro" id="IPR036291">
    <property type="entry name" value="NAD(P)-bd_dom_sf"/>
</dbReference>
<accession>A7RI27</accession>
<evidence type="ECO:0008006" key="5">
    <source>
        <dbReference type="Google" id="ProtNLM"/>
    </source>
</evidence>